<keyword evidence="2" id="KW-1185">Reference proteome</keyword>
<proteinExistence type="predicted"/>
<sequence>MPPSDQDWANIGSMSAVGCHANPGATSAQAPLCQHLRCYVNYSTTLSKNITSMIKMVILRNVAIEYTASKVTPGKALMKDEHLYACIEDILLQNEFQGEIVTTKHLLKALSSSLCNAKDWDGHRKDRDGQRKDQ</sequence>
<evidence type="ECO:0000313" key="2">
    <source>
        <dbReference type="Proteomes" id="UP000078492"/>
    </source>
</evidence>
<name>A0A151J5X5_9HYME</name>
<dbReference type="AlphaFoldDB" id="A0A151J5X5"/>
<reference evidence="1 2" key="1">
    <citation type="submission" date="2015-09" db="EMBL/GenBank/DDBJ databases">
        <title>Trachymyrmex cornetzi WGS genome.</title>
        <authorList>
            <person name="Nygaard S."/>
            <person name="Hu H."/>
            <person name="Boomsma J."/>
            <person name="Zhang G."/>
        </authorList>
    </citation>
    <scope>NUCLEOTIDE SEQUENCE [LARGE SCALE GENOMIC DNA]</scope>
    <source>
        <strain evidence="1">Tcor2-1</strain>
        <tissue evidence="1">Whole body</tissue>
    </source>
</reference>
<accession>A0A151J5X5</accession>
<dbReference type="Proteomes" id="UP000078492">
    <property type="component" value="Unassembled WGS sequence"/>
</dbReference>
<dbReference type="STRING" id="471704.A0A151J5X5"/>
<organism evidence="1 2">
    <name type="scientific">Trachymyrmex cornetzi</name>
    <dbReference type="NCBI Taxonomy" id="471704"/>
    <lineage>
        <taxon>Eukaryota</taxon>
        <taxon>Metazoa</taxon>
        <taxon>Ecdysozoa</taxon>
        <taxon>Arthropoda</taxon>
        <taxon>Hexapoda</taxon>
        <taxon>Insecta</taxon>
        <taxon>Pterygota</taxon>
        <taxon>Neoptera</taxon>
        <taxon>Endopterygota</taxon>
        <taxon>Hymenoptera</taxon>
        <taxon>Apocrita</taxon>
        <taxon>Aculeata</taxon>
        <taxon>Formicoidea</taxon>
        <taxon>Formicidae</taxon>
        <taxon>Myrmicinae</taxon>
        <taxon>Trachymyrmex</taxon>
    </lineage>
</organism>
<protein>
    <submittedName>
        <fullName evidence="1">Uncharacterized protein</fullName>
    </submittedName>
</protein>
<evidence type="ECO:0000313" key="1">
    <source>
        <dbReference type="EMBL" id="KYN18623.1"/>
    </source>
</evidence>
<gene>
    <name evidence="1" type="ORF">ALC57_09061</name>
</gene>
<dbReference type="EMBL" id="KQ979919">
    <property type="protein sequence ID" value="KYN18623.1"/>
    <property type="molecule type" value="Genomic_DNA"/>
</dbReference>